<evidence type="ECO:0000256" key="1">
    <source>
        <dbReference type="SAM" id="Phobius"/>
    </source>
</evidence>
<name>A0A511JCJ6_9CELL</name>
<feature type="transmembrane region" description="Helical" evidence="1">
    <location>
        <begin position="61"/>
        <end position="83"/>
    </location>
</feature>
<dbReference type="EMBL" id="BJWG01000009">
    <property type="protein sequence ID" value="GEL95489.1"/>
    <property type="molecule type" value="Genomic_DNA"/>
</dbReference>
<evidence type="ECO:0000313" key="3">
    <source>
        <dbReference type="Proteomes" id="UP000321720"/>
    </source>
</evidence>
<reference evidence="2 3" key="1">
    <citation type="submission" date="2019-07" db="EMBL/GenBank/DDBJ databases">
        <title>Whole genome shotgun sequence of Cellulomonas composti NBRC 100758.</title>
        <authorList>
            <person name="Hosoyama A."/>
            <person name="Uohara A."/>
            <person name="Ohji S."/>
            <person name="Ichikawa N."/>
        </authorList>
    </citation>
    <scope>NUCLEOTIDE SEQUENCE [LARGE SCALE GENOMIC DNA]</scope>
    <source>
        <strain evidence="2 3">NBRC 100758</strain>
    </source>
</reference>
<organism evidence="2 3">
    <name type="scientific">Cellulomonas composti</name>
    <dbReference type="NCBI Taxonomy" id="266130"/>
    <lineage>
        <taxon>Bacteria</taxon>
        <taxon>Bacillati</taxon>
        <taxon>Actinomycetota</taxon>
        <taxon>Actinomycetes</taxon>
        <taxon>Micrococcales</taxon>
        <taxon>Cellulomonadaceae</taxon>
        <taxon>Cellulomonas</taxon>
    </lineage>
</organism>
<sequence>MEAVLFRRPAVHARFATRAQDVDAVAPWALNQGFYNLFLAVVAAVGAVLALAGADGSTGRTVGLALVLAGCGSMLAASLVLLATDRRMARAAAMQGTVPLVAVVAAVLALTS</sequence>
<evidence type="ECO:0008006" key="4">
    <source>
        <dbReference type="Google" id="ProtNLM"/>
    </source>
</evidence>
<dbReference type="Pfam" id="PF06993">
    <property type="entry name" value="DUF1304"/>
    <property type="match status" value="1"/>
</dbReference>
<keyword evidence="3" id="KW-1185">Reference proteome</keyword>
<accession>A0A511JCJ6</accession>
<gene>
    <name evidence="2" type="ORF">CCO02nite_21470</name>
</gene>
<keyword evidence="1" id="KW-1133">Transmembrane helix</keyword>
<dbReference type="Proteomes" id="UP000321720">
    <property type="component" value="Unassembled WGS sequence"/>
</dbReference>
<protein>
    <recommendedName>
        <fullName evidence="4">Epimerase</fullName>
    </recommendedName>
</protein>
<dbReference type="AlphaFoldDB" id="A0A511JCJ6"/>
<feature type="transmembrane region" description="Helical" evidence="1">
    <location>
        <begin position="34"/>
        <end position="54"/>
    </location>
</feature>
<comment type="caution">
    <text evidence="2">The sequence shown here is derived from an EMBL/GenBank/DDBJ whole genome shotgun (WGS) entry which is preliminary data.</text>
</comment>
<keyword evidence="1" id="KW-0812">Transmembrane</keyword>
<dbReference type="InterPro" id="IPR009732">
    <property type="entry name" value="DUF1304"/>
</dbReference>
<feature type="transmembrane region" description="Helical" evidence="1">
    <location>
        <begin position="89"/>
        <end position="110"/>
    </location>
</feature>
<proteinExistence type="predicted"/>
<evidence type="ECO:0000313" key="2">
    <source>
        <dbReference type="EMBL" id="GEL95489.1"/>
    </source>
</evidence>
<keyword evidence="1" id="KW-0472">Membrane</keyword>